<dbReference type="EMBL" id="CM001221">
    <property type="protein sequence ID" value="AES99928.1"/>
    <property type="molecule type" value="Genomic_DNA"/>
</dbReference>
<protein>
    <submittedName>
        <fullName evidence="1 2">Uncharacterized protein</fullName>
    </submittedName>
</protein>
<dbReference type="PaxDb" id="3880-AES99928"/>
<evidence type="ECO:0000313" key="3">
    <source>
        <dbReference type="Proteomes" id="UP000002051"/>
    </source>
</evidence>
<sequence>MEEDLDGSYKKLKTLNTKNQKGSKKIKNHCIRDQVNKGRLKLLHCPTAIYEADIPTKFVKHDKFEELRNKMGVASLEKLVQNVDQRVDQNVLMRVQKQPSSEGCSEATQIHQEREEHMKNIMNIKHSDEEHNNILMFILGTQQHYDVQNVHPDFQVKACGAQDTWHNTIGHLTTAI</sequence>
<accession>G7KCL9</accession>
<organism evidence="1 3">
    <name type="scientific">Medicago truncatula</name>
    <name type="common">Barrel medic</name>
    <name type="synonym">Medicago tribuloides</name>
    <dbReference type="NCBI Taxonomy" id="3880"/>
    <lineage>
        <taxon>Eukaryota</taxon>
        <taxon>Viridiplantae</taxon>
        <taxon>Streptophyta</taxon>
        <taxon>Embryophyta</taxon>
        <taxon>Tracheophyta</taxon>
        <taxon>Spermatophyta</taxon>
        <taxon>Magnoliopsida</taxon>
        <taxon>eudicotyledons</taxon>
        <taxon>Gunneridae</taxon>
        <taxon>Pentapetalae</taxon>
        <taxon>rosids</taxon>
        <taxon>fabids</taxon>
        <taxon>Fabales</taxon>
        <taxon>Fabaceae</taxon>
        <taxon>Papilionoideae</taxon>
        <taxon>50 kb inversion clade</taxon>
        <taxon>NPAAA clade</taxon>
        <taxon>Hologalegina</taxon>
        <taxon>IRL clade</taxon>
        <taxon>Trifolieae</taxon>
        <taxon>Medicago</taxon>
    </lineage>
</organism>
<reference evidence="1 3" key="2">
    <citation type="journal article" date="2014" name="BMC Genomics">
        <title>An improved genome release (version Mt4.0) for the model legume Medicago truncatula.</title>
        <authorList>
            <person name="Tang H."/>
            <person name="Krishnakumar V."/>
            <person name="Bidwell S."/>
            <person name="Rosen B."/>
            <person name="Chan A."/>
            <person name="Zhou S."/>
            <person name="Gentzbittel L."/>
            <person name="Childs K.L."/>
            <person name="Yandell M."/>
            <person name="Gundlach H."/>
            <person name="Mayer K.F."/>
            <person name="Schwartz D.C."/>
            <person name="Town C.D."/>
        </authorList>
    </citation>
    <scope>GENOME REANNOTATION</scope>
    <source>
        <strain evidence="2 3">cv. Jemalong A17</strain>
    </source>
</reference>
<reference evidence="2" key="3">
    <citation type="submission" date="2015-04" db="UniProtKB">
        <authorList>
            <consortium name="EnsemblPlants"/>
        </authorList>
    </citation>
    <scope>IDENTIFICATION</scope>
    <source>
        <strain evidence="2">cv. Jemalong A17</strain>
    </source>
</reference>
<dbReference type="AlphaFoldDB" id="G7KCL9"/>
<keyword evidence="3" id="KW-1185">Reference proteome</keyword>
<name>G7KCL9_MEDTR</name>
<dbReference type="Proteomes" id="UP000002051">
    <property type="component" value="Chromosome 5"/>
</dbReference>
<reference evidence="1 3" key="1">
    <citation type="journal article" date="2011" name="Nature">
        <title>The Medicago genome provides insight into the evolution of rhizobial symbioses.</title>
        <authorList>
            <person name="Young N.D."/>
            <person name="Debelle F."/>
            <person name="Oldroyd G.E."/>
            <person name="Geurts R."/>
            <person name="Cannon S.B."/>
            <person name="Udvardi M.K."/>
            <person name="Benedito V.A."/>
            <person name="Mayer K.F."/>
            <person name="Gouzy J."/>
            <person name="Schoof H."/>
            <person name="Van de Peer Y."/>
            <person name="Proost S."/>
            <person name="Cook D.R."/>
            <person name="Meyers B.C."/>
            <person name="Spannagl M."/>
            <person name="Cheung F."/>
            <person name="De Mita S."/>
            <person name="Krishnakumar V."/>
            <person name="Gundlach H."/>
            <person name="Zhou S."/>
            <person name="Mudge J."/>
            <person name="Bharti A.K."/>
            <person name="Murray J.D."/>
            <person name="Naoumkina M.A."/>
            <person name="Rosen B."/>
            <person name="Silverstein K.A."/>
            <person name="Tang H."/>
            <person name="Rombauts S."/>
            <person name="Zhao P.X."/>
            <person name="Zhou P."/>
            <person name="Barbe V."/>
            <person name="Bardou P."/>
            <person name="Bechner M."/>
            <person name="Bellec A."/>
            <person name="Berger A."/>
            <person name="Berges H."/>
            <person name="Bidwell S."/>
            <person name="Bisseling T."/>
            <person name="Choisne N."/>
            <person name="Couloux A."/>
            <person name="Denny R."/>
            <person name="Deshpande S."/>
            <person name="Dai X."/>
            <person name="Doyle J.J."/>
            <person name="Dudez A.M."/>
            <person name="Farmer A.D."/>
            <person name="Fouteau S."/>
            <person name="Franken C."/>
            <person name="Gibelin C."/>
            <person name="Gish J."/>
            <person name="Goldstein S."/>
            <person name="Gonzalez A.J."/>
            <person name="Green P.J."/>
            <person name="Hallab A."/>
            <person name="Hartog M."/>
            <person name="Hua A."/>
            <person name="Humphray S.J."/>
            <person name="Jeong D.H."/>
            <person name="Jing Y."/>
            <person name="Jocker A."/>
            <person name="Kenton S.M."/>
            <person name="Kim D.J."/>
            <person name="Klee K."/>
            <person name="Lai H."/>
            <person name="Lang C."/>
            <person name="Lin S."/>
            <person name="Macmil S.L."/>
            <person name="Magdelenat G."/>
            <person name="Matthews L."/>
            <person name="McCorrison J."/>
            <person name="Monaghan E.L."/>
            <person name="Mun J.H."/>
            <person name="Najar F.Z."/>
            <person name="Nicholson C."/>
            <person name="Noirot C."/>
            <person name="O'Bleness M."/>
            <person name="Paule C.R."/>
            <person name="Poulain J."/>
            <person name="Prion F."/>
            <person name="Qin B."/>
            <person name="Qu C."/>
            <person name="Retzel E.F."/>
            <person name="Riddle C."/>
            <person name="Sallet E."/>
            <person name="Samain S."/>
            <person name="Samson N."/>
            <person name="Sanders I."/>
            <person name="Saurat O."/>
            <person name="Scarpelli C."/>
            <person name="Schiex T."/>
            <person name="Segurens B."/>
            <person name="Severin A.J."/>
            <person name="Sherrier D.J."/>
            <person name="Shi R."/>
            <person name="Sims S."/>
            <person name="Singer S.R."/>
            <person name="Sinharoy S."/>
            <person name="Sterck L."/>
            <person name="Viollet A."/>
            <person name="Wang B.B."/>
            <person name="Wang K."/>
            <person name="Wang M."/>
            <person name="Wang X."/>
            <person name="Warfsmann J."/>
            <person name="Weissenbach J."/>
            <person name="White D.D."/>
            <person name="White J.D."/>
            <person name="Wiley G.B."/>
            <person name="Wincker P."/>
            <person name="Xing Y."/>
            <person name="Yang L."/>
            <person name="Yao Z."/>
            <person name="Ying F."/>
            <person name="Zhai J."/>
            <person name="Zhou L."/>
            <person name="Zuber A."/>
            <person name="Denarie J."/>
            <person name="Dixon R.A."/>
            <person name="May G.D."/>
            <person name="Schwartz D.C."/>
            <person name="Rogers J."/>
            <person name="Quetier F."/>
            <person name="Town C.D."/>
            <person name="Roe B.A."/>
        </authorList>
    </citation>
    <scope>NUCLEOTIDE SEQUENCE [LARGE SCALE GENOMIC DNA]</scope>
    <source>
        <strain evidence="1">A17</strain>
        <strain evidence="2 3">cv. Jemalong A17</strain>
    </source>
</reference>
<dbReference type="EnsemblPlants" id="AES99928">
    <property type="protein sequence ID" value="AES99928"/>
    <property type="gene ID" value="MTR_5g086290"/>
</dbReference>
<evidence type="ECO:0000313" key="2">
    <source>
        <dbReference type="EnsemblPlants" id="AES99928"/>
    </source>
</evidence>
<proteinExistence type="predicted"/>
<evidence type="ECO:0000313" key="1">
    <source>
        <dbReference type="EMBL" id="AES99928.1"/>
    </source>
</evidence>
<gene>
    <name evidence="1" type="ordered locus">MTR_5g086290</name>
</gene>
<dbReference type="HOGENOM" id="CLU_1527445_0_0_1"/>